<dbReference type="PROSITE" id="PS00687">
    <property type="entry name" value="ALDEHYDE_DEHYDR_GLU"/>
    <property type="match status" value="1"/>
</dbReference>
<dbReference type="EC" id="1.2.1.88" evidence="9"/>
<dbReference type="InterPro" id="IPR005931">
    <property type="entry name" value="P5CDH/ALDH4A1"/>
</dbReference>
<keyword evidence="3 8" id="KW-0560">Oxidoreductase</keyword>
<evidence type="ECO:0000256" key="5">
    <source>
        <dbReference type="ARBA" id="ARBA00023062"/>
    </source>
</evidence>
<evidence type="ECO:0000256" key="8">
    <source>
        <dbReference type="RuleBase" id="RU003345"/>
    </source>
</evidence>
<dbReference type="InterPro" id="IPR016161">
    <property type="entry name" value="Ald_DH/histidinol_DH"/>
</dbReference>
<dbReference type="InterPro" id="IPR029510">
    <property type="entry name" value="Ald_DH_CS_GLU"/>
</dbReference>
<evidence type="ECO:0000256" key="3">
    <source>
        <dbReference type="ARBA" id="ARBA00023002"/>
    </source>
</evidence>
<proteinExistence type="inferred from homology"/>
<dbReference type="FunFam" id="3.40.605.10:FF:000006">
    <property type="entry name" value="1-pyrroline-5-carboxylate dehydrogenase"/>
    <property type="match status" value="1"/>
</dbReference>
<dbReference type="InterPro" id="IPR016162">
    <property type="entry name" value="Ald_DH_N"/>
</dbReference>
<dbReference type="Gene3D" id="3.40.605.10">
    <property type="entry name" value="Aldehyde Dehydrogenase, Chain A, domain 1"/>
    <property type="match status" value="1"/>
</dbReference>
<dbReference type="Pfam" id="PF00171">
    <property type="entry name" value="Aldedh"/>
    <property type="match status" value="1"/>
</dbReference>
<evidence type="ECO:0000256" key="10">
    <source>
        <dbReference type="RuleBase" id="RU366030"/>
    </source>
</evidence>
<dbReference type="Gene3D" id="3.40.309.10">
    <property type="entry name" value="Aldehyde Dehydrogenase, Chain A, domain 2"/>
    <property type="match status" value="1"/>
</dbReference>
<dbReference type="InterPro" id="IPR016163">
    <property type="entry name" value="Ald_DH_C"/>
</dbReference>
<comment type="catalytic activity">
    <reaction evidence="6 9">
        <text>L-glutamate 5-semialdehyde + NAD(+) + H2O = L-glutamate + NADH + 2 H(+)</text>
        <dbReference type="Rhea" id="RHEA:30235"/>
        <dbReference type="ChEBI" id="CHEBI:15377"/>
        <dbReference type="ChEBI" id="CHEBI:15378"/>
        <dbReference type="ChEBI" id="CHEBI:29985"/>
        <dbReference type="ChEBI" id="CHEBI:57540"/>
        <dbReference type="ChEBI" id="CHEBI:57945"/>
        <dbReference type="ChEBI" id="CHEBI:58066"/>
        <dbReference type="EC" id="1.2.1.88"/>
    </reaction>
</comment>
<reference evidence="12 13" key="1">
    <citation type="submission" date="2018-10" db="EMBL/GenBank/DDBJ databases">
        <title>Complete genome sequence of Malassezia restricta CBS 7877.</title>
        <authorList>
            <person name="Morand S.C."/>
            <person name="Bertignac M."/>
            <person name="Iltis A."/>
            <person name="Kolder I."/>
            <person name="Pirovano W."/>
            <person name="Jourdain R."/>
            <person name="Clavaud C."/>
        </authorList>
    </citation>
    <scope>NUCLEOTIDE SEQUENCE [LARGE SCALE GENOMIC DNA]</scope>
    <source>
        <strain evidence="12 13">CBS 7877</strain>
    </source>
</reference>
<dbReference type="OrthoDB" id="5322683at2759"/>
<feature type="domain" description="Aldehyde dehydrogenase" evidence="11">
    <location>
        <begin position="63"/>
        <end position="519"/>
    </location>
</feature>
<evidence type="ECO:0000313" key="13">
    <source>
        <dbReference type="Proteomes" id="UP000269793"/>
    </source>
</evidence>
<evidence type="ECO:0000256" key="1">
    <source>
        <dbReference type="ARBA" id="ARBA00004786"/>
    </source>
</evidence>
<feature type="active site" evidence="7">
    <location>
        <position position="299"/>
    </location>
</feature>
<dbReference type="PANTHER" id="PTHR42862:SF1">
    <property type="entry name" value="DELTA-1-PYRROLINE-5-CARBOXYLATE DEHYDROGENASE 2, ISOFORM A-RELATED"/>
    <property type="match status" value="1"/>
</dbReference>
<dbReference type="GO" id="GO:0003842">
    <property type="term" value="F:L-glutamate gamma-semialdehyde dehydrogenase activity"/>
    <property type="evidence" value="ECO:0007669"/>
    <property type="project" value="UniProtKB-UniRule"/>
</dbReference>
<evidence type="ECO:0000256" key="9">
    <source>
        <dbReference type="RuleBase" id="RU366016"/>
    </source>
</evidence>
<dbReference type="EMBL" id="CP033155">
    <property type="protein sequence ID" value="AYO44738.1"/>
    <property type="molecule type" value="Genomic_DNA"/>
</dbReference>
<dbReference type="InterPro" id="IPR015590">
    <property type="entry name" value="Aldehyde_DH_dom"/>
</dbReference>
<evidence type="ECO:0000256" key="6">
    <source>
        <dbReference type="ARBA" id="ARBA00048142"/>
    </source>
</evidence>
<keyword evidence="4 9" id="KW-0520">NAD</keyword>
<dbReference type="NCBIfam" id="TIGR01236">
    <property type="entry name" value="D1pyr5carbox1"/>
    <property type="match status" value="1"/>
</dbReference>
<keyword evidence="5 9" id="KW-0642">Proline metabolism</keyword>
<protein>
    <recommendedName>
        <fullName evidence="9 10">Multifunctional fusion protein</fullName>
    </recommendedName>
    <domain>
        <recommendedName>
            <fullName evidence="10">Delta-1-pyrroline-5-carboxylate dehydrogenase</fullName>
            <shortName evidence="10">P5C dehydrogenase</shortName>
        </recommendedName>
        <alternativeName>
            <fullName evidence="9">L-glutamate gamma-semialdehyde dehydrogenase</fullName>
        </alternativeName>
    </domain>
    <domain>
        <recommendedName>
            <fullName evidence="9">L-glutamate gamma-semialdehyde dehydrogenase</fullName>
            <ecNumber evidence="9">1.2.1.88</ecNumber>
        </recommendedName>
    </domain>
</protein>
<dbReference type="AlphaFoldDB" id="A0A3G2SBG0"/>
<sequence>MSVAPTLGVYKLPTIDNEPMRNYEPNSKDRQELQKAVDELLACNPFEIPVIIDGQEFRSGKLAKQVNPGDHARAVCYYHEADERMVSIAIEGALKAKKQWMNMPWSERAAISMKAADLIAHKYRYQLLAATMVGQGKNVWQAEIDAGAEICDFLRFGVKYVDDMYQIQPPRNSPGVWNRTEYRPLEGFVLAISPFNFTAIAGNLVMTPAMVGNVVVWKPSPMAIYSNYLVYKILEEAGVPPGVIQFVPGPAEPIAKAAMDHRDFGGLHFTGSTFVFKALWKQISSNLDVYRGYPRIVGETGGKNFHFVHKSANQDVVVTQCIRAAFEYQGQKCSALSRLYVPKSMWQGGLKEKLIERTMSLNVGPVQDFKNFVGPVIAKHSFDKIMGLIEEAKAEGGKVLVGGYGDDTKGYYVQPTIIETHDPRSVTMVKEIFGPVITVFAYPDDEVDETCALVDSTTEYALTGSIFASERHALLHISNLLRNASGMMYYNDKCTGAVVGQQPFGGGRASGTNDKAGSMNIFFRFVSPRTIKESMLDPATHLYPSNM</sequence>
<dbReference type="InterPro" id="IPR050485">
    <property type="entry name" value="Proline_metab_enzyme"/>
</dbReference>
<evidence type="ECO:0000259" key="11">
    <source>
        <dbReference type="Pfam" id="PF00171"/>
    </source>
</evidence>
<dbReference type="CDD" id="cd07123">
    <property type="entry name" value="ALDH_F4-17_P5CDH"/>
    <property type="match status" value="1"/>
</dbReference>
<evidence type="ECO:0000256" key="7">
    <source>
        <dbReference type="PROSITE-ProRule" id="PRU10007"/>
    </source>
</evidence>
<gene>
    <name evidence="12" type="primary">pruA</name>
    <name evidence="12" type="ORF">DNF11_3788</name>
</gene>
<dbReference type="InterPro" id="IPR016160">
    <property type="entry name" value="Ald_DH_CS_CYS"/>
</dbReference>
<dbReference type="FunFam" id="3.40.309.10:FF:000005">
    <property type="entry name" value="1-pyrroline-5-carboxylate dehydrogenase 1"/>
    <property type="match status" value="1"/>
</dbReference>
<name>A0A3G2SBG0_MALR7</name>
<dbReference type="Proteomes" id="UP000269793">
    <property type="component" value="Chromosome VIII"/>
</dbReference>
<keyword evidence="13" id="KW-1185">Reference proteome</keyword>
<accession>A0A3G2SBG0</accession>
<dbReference type="PANTHER" id="PTHR42862">
    <property type="entry name" value="DELTA-1-PYRROLINE-5-CARBOXYLATE DEHYDROGENASE 1, ISOFORM A-RELATED"/>
    <property type="match status" value="1"/>
</dbReference>
<dbReference type="GO" id="GO:0005759">
    <property type="term" value="C:mitochondrial matrix"/>
    <property type="evidence" value="ECO:0007669"/>
    <property type="project" value="TreeGrafter"/>
</dbReference>
<dbReference type="STRING" id="425264.A0A3G2SBG0"/>
<evidence type="ECO:0000256" key="4">
    <source>
        <dbReference type="ARBA" id="ARBA00023027"/>
    </source>
</evidence>
<dbReference type="SUPFAM" id="SSF53720">
    <property type="entry name" value="ALDH-like"/>
    <property type="match status" value="1"/>
</dbReference>
<dbReference type="UniPathway" id="UPA00261">
    <property type="reaction ID" value="UER00374"/>
</dbReference>
<organism evidence="12 13">
    <name type="scientific">Malassezia restricta (strain ATCC 96810 / NBRC 103918 / CBS 7877)</name>
    <name type="common">Seborrheic dermatitis infection agent</name>
    <dbReference type="NCBI Taxonomy" id="425264"/>
    <lineage>
        <taxon>Eukaryota</taxon>
        <taxon>Fungi</taxon>
        <taxon>Dikarya</taxon>
        <taxon>Basidiomycota</taxon>
        <taxon>Ustilaginomycotina</taxon>
        <taxon>Malasseziomycetes</taxon>
        <taxon>Malasseziales</taxon>
        <taxon>Malasseziaceae</taxon>
        <taxon>Malassezia</taxon>
    </lineage>
</organism>
<evidence type="ECO:0000256" key="2">
    <source>
        <dbReference type="ARBA" id="ARBA00009986"/>
    </source>
</evidence>
<comment type="similarity">
    <text evidence="2 8">Belongs to the aldehyde dehydrogenase family.</text>
</comment>
<comment type="pathway">
    <text evidence="1 9">Amino-acid degradation; L-proline degradation into L-glutamate; L-glutamate from L-proline: step 2/2.</text>
</comment>
<dbReference type="GO" id="GO:0010133">
    <property type="term" value="P:L-proline catabolic process to L-glutamate"/>
    <property type="evidence" value="ECO:0007669"/>
    <property type="project" value="UniProtKB-UniRule"/>
</dbReference>
<dbReference type="PROSITE" id="PS00070">
    <property type="entry name" value="ALDEHYDE_DEHYDR_CYS"/>
    <property type="match status" value="1"/>
</dbReference>
<dbReference type="VEuPathDB" id="FungiDB:DNF11_3788"/>
<evidence type="ECO:0000313" key="12">
    <source>
        <dbReference type="EMBL" id="AYO44738.1"/>
    </source>
</evidence>